<sequence length="208" mass="22531">MPLVGKGSKKNAIPNAEALTGSLKGMSTSNMMWEKRIEAEKARARELIRKDDRANAQLALRRARQFEHMVNRTTAMMGNLETIQMGIQSAQQSAIFVDTLTVAKKELDTAAKTIDTDKVQDMMDDMADKMDEINATTELLSEDMGMGMDLDVGDELAALEAELATESMAEFSAVSANAPPMQIPGAGVTAPPAATRPSEVDSLEDMFT</sequence>
<dbReference type="EMBL" id="JAHDYR010000064">
    <property type="protein sequence ID" value="KAG9390495.1"/>
    <property type="molecule type" value="Genomic_DNA"/>
</dbReference>
<evidence type="ECO:0000313" key="3">
    <source>
        <dbReference type="EMBL" id="KAG9390495.1"/>
    </source>
</evidence>
<evidence type="ECO:0000256" key="1">
    <source>
        <dbReference type="SAM" id="Coils"/>
    </source>
</evidence>
<dbReference type="GO" id="GO:0006900">
    <property type="term" value="P:vesicle budding from membrane"/>
    <property type="evidence" value="ECO:0007669"/>
    <property type="project" value="TreeGrafter"/>
</dbReference>
<comment type="caution">
    <text evidence="3">The sequence shown here is derived from an EMBL/GenBank/DDBJ whole genome shotgun (WGS) entry which is preliminary data.</text>
</comment>
<evidence type="ECO:0000313" key="4">
    <source>
        <dbReference type="Proteomes" id="UP000717585"/>
    </source>
</evidence>
<keyword evidence="4" id="KW-1185">Reference proteome</keyword>
<feature type="region of interest" description="Disordered" evidence="2">
    <location>
        <begin position="183"/>
        <end position="208"/>
    </location>
</feature>
<proteinExistence type="predicted"/>
<dbReference type="Proteomes" id="UP000717585">
    <property type="component" value="Unassembled WGS sequence"/>
</dbReference>
<dbReference type="InterPro" id="IPR005024">
    <property type="entry name" value="Snf7_fam"/>
</dbReference>
<dbReference type="Pfam" id="PF03357">
    <property type="entry name" value="Snf7"/>
    <property type="match status" value="1"/>
</dbReference>
<dbReference type="Gene3D" id="6.10.140.1230">
    <property type="match status" value="1"/>
</dbReference>
<gene>
    <name evidence="3" type="ORF">J8273_7846</name>
</gene>
<keyword evidence="1" id="KW-0175">Coiled coil</keyword>
<dbReference type="GO" id="GO:0032511">
    <property type="term" value="P:late endosome to vacuole transport via multivesicular body sorting pathway"/>
    <property type="evidence" value="ECO:0007669"/>
    <property type="project" value="TreeGrafter"/>
</dbReference>
<dbReference type="GO" id="GO:0005771">
    <property type="term" value="C:multivesicular body"/>
    <property type="evidence" value="ECO:0007669"/>
    <property type="project" value="TreeGrafter"/>
</dbReference>
<accession>A0A8J6ASN6</accession>
<evidence type="ECO:0000256" key="2">
    <source>
        <dbReference type="SAM" id="MobiDB-lite"/>
    </source>
</evidence>
<reference evidence="3" key="1">
    <citation type="submission" date="2021-05" db="EMBL/GenBank/DDBJ databases">
        <title>A free-living protist that lacks canonical eukaryotic 1 DNA replication and segregation systems.</title>
        <authorList>
            <person name="Salas-Leiva D.E."/>
            <person name="Tromer E.C."/>
            <person name="Curtis B.A."/>
            <person name="Jerlstrom-Hultqvist J."/>
            <person name="Kolisko M."/>
            <person name="Yi Z."/>
            <person name="Salas-Leiva J.S."/>
            <person name="Gallot-Lavallee L."/>
            <person name="Kops G.J.P.L."/>
            <person name="Archibald J.M."/>
            <person name="Simpson A.G.B."/>
            <person name="Roger A.J."/>
        </authorList>
    </citation>
    <scope>NUCLEOTIDE SEQUENCE</scope>
    <source>
        <strain evidence="3">BICM</strain>
    </source>
</reference>
<protein>
    <submittedName>
        <fullName evidence="3">Snf7</fullName>
    </submittedName>
</protein>
<feature type="compositionally biased region" description="Low complexity" evidence="2">
    <location>
        <begin position="184"/>
        <end position="197"/>
    </location>
</feature>
<dbReference type="AlphaFoldDB" id="A0A8J6ASN6"/>
<feature type="coiled-coil region" evidence="1">
    <location>
        <begin position="30"/>
        <end position="57"/>
    </location>
</feature>
<organism evidence="3 4">
    <name type="scientific">Carpediemonas membranifera</name>
    <dbReference type="NCBI Taxonomy" id="201153"/>
    <lineage>
        <taxon>Eukaryota</taxon>
        <taxon>Metamonada</taxon>
        <taxon>Carpediemonas-like organisms</taxon>
        <taxon>Carpediemonas</taxon>
    </lineage>
</organism>
<name>A0A8J6ASN6_9EUKA</name>
<dbReference type="PANTHER" id="PTHR22761">
    <property type="entry name" value="CHARGED MULTIVESICULAR BODY PROTEIN"/>
    <property type="match status" value="1"/>
</dbReference>